<evidence type="ECO:0000313" key="2">
    <source>
        <dbReference type="Proteomes" id="UP001333110"/>
    </source>
</evidence>
<protein>
    <recommendedName>
        <fullName evidence="3">Rna-directed dna polymerase from mobile element jockey-like</fullName>
    </recommendedName>
</protein>
<evidence type="ECO:0000313" key="1">
    <source>
        <dbReference type="EMBL" id="KAK4829110.1"/>
    </source>
</evidence>
<dbReference type="EMBL" id="JAUNZN010000001">
    <property type="protein sequence ID" value="KAK4829110.1"/>
    <property type="molecule type" value="Genomic_DNA"/>
</dbReference>
<gene>
    <name evidence="1" type="ORF">QYF61_002148</name>
</gene>
<organism evidence="1 2">
    <name type="scientific">Mycteria americana</name>
    <name type="common">Wood stork</name>
    <dbReference type="NCBI Taxonomy" id="33587"/>
    <lineage>
        <taxon>Eukaryota</taxon>
        <taxon>Metazoa</taxon>
        <taxon>Chordata</taxon>
        <taxon>Craniata</taxon>
        <taxon>Vertebrata</taxon>
        <taxon>Euteleostomi</taxon>
        <taxon>Archelosauria</taxon>
        <taxon>Archosauria</taxon>
        <taxon>Dinosauria</taxon>
        <taxon>Saurischia</taxon>
        <taxon>Theropoda</taxon>
        <taxon>Coelurosauria</taxon>
        <taxon>Aves</taxon>
        <taxon>Neognathae</taxon>
        <taxon>Neoaves</taxon>
        <taxon>Aequornithes</taxon>
        <taxon>Ciconiiformes</taxon>
        <taxon>Ciconiidae</taxon>
        <taxon>Mycteria</taxon>
    </lineage>
</organism>
<proteinExistence type="predicted"/>
<reference evidence="1 2" key="1">
    <citation type="journal article" date="2023" name="J. Hered.">
        <title>Chromosome-level genome of the wood stork (Mycteria americana) provides insight into avian chromosome evolution.</title>
        <authorList>
            <person name="Flamio R. Jr."/>
            <person name="Ramstad K.M."/>
        </authorList>
    </citation>
    <scope>NUCLEOTIDE SEQUENCE [LARGE SCALE GENOMIC DNA]</scope>
    <source>
        <strain evidence="1">JAX WOST 10</strain>
    </source>
</reference>
<evidence type="ECO:0008006" key="3">
    <source>
        <dbReference type="Google" id="ProtNLM"/>
    </source>
</evidence>
<comment type="caution">
    <text evidence="1">The sequence shown here is derived from an EMBL/GenBank/DDBJ whole genome shotgun (WGS) entry which is preliminary data.</text>
</comment>
<name>A0AAN7NNA9_MYCAM</name>
<keyword evidence="2" id="KW-1185">Reference proteome</keyword>
<sequence>MWEKRLPLKTEANIFINDLDDGADFSLSKFVDATKLGGMADMPVGCAAIQRDFNRLEKWADKNLLKFNKKCKVLHLGRNNPRY</sequence>
<dbReference type="AlphaFoldDB" id="A0AAN7NNA9"/>
<dbReference type="Proteomes" id="UP001333110">
    <property type="component" value="Unassembled WGS sequence"/>
</dbReference>
<accession>A0AAN7NNA9</accession>